<evidence type="ECO:0000313" key="4">
    <source>
        <dbReference type="Proteomes" id="UP000523795"/>
    </source>
</evidence>
<dbReference type="Gene3D" id="1.10.540.10">
    <property type="entry name" value="Acyl-CoA dehydrogenase/oxidase, N-terminal domain"/>
    <property type="match status" value="1"/>
</dbReference>
<organism evidence="3 4">
    <name type="scientific">Arthrobacter deserti</name>
    <dbReference type="NCBI Taxonomy" id="1742687"/>
    <lineage>
        <taxon>Bacteria</taxon>
        <taxon>Bacillati</taxon>
        <taxon>Actinomycetota</taxon>
        <taxon>Actinomycetes</taxon>
        <taxon>Micrococcales</taxon>
        <taxon>Micrococcaceae</taxon>
        <taxon>Arthrobacter</taxon>
    </lineage>
</organism>
<proteinExistence type="predicted"/>
<dbReference type="SUPFAM" id="SSF56645">
    <property type="entry name" value="Acyl-CoA dehydrogenase NM domain-like"/>
    <property type="match status" value="1"/>
</dbReference>
<accession>A0ABX1JMB5</accession>
<dbReference type="EMBL" id="JAAZSR010000046">
    <property type="protein sequence ID" value="NKX49896.1"/>
    <property type="molecule type" value="Genomic_DNA"/>
</dbReference>
<dbReference type="InterPro" id="IPR013786">
    <property type="entry name" value="AcylCoA_DH/ox_N"/>
</dbReference>
<comment type="caution">
    <text evidence="3">The sequence shown here is derived from an EMBL/GenBank/DDBJ whole genome shotgun (WGS) entry which is preliminary data.</text>
</comment>
<evidence type="ECO:0000313" key="3">
    <source>
        <dbReference type="EMBL" id="NKX49896.1"/>
    </source>
</evidence>
<name>A0ABX1JMB5_9MICC</name>
<gene>
    <name evidence="3" type="ORF">HER39_04765</name>
</gene>
<dbReference type="InterPro" id="IPR037069">
    <property type="entry name" value="AcylCoA_DH/ox_N_sf"/>
</dbReference>
<dbReference type="Proteomes" id="UP000523795">
    <property type="component" value="Unassembled WGS sequence"/>
</dbReference>
<feature type="non-terminal residue" evidence="3">
    <location>
        <position position="157"/>
    </location>
</feature>
<feature type="domain" description="Acyl-CoA dehydrogenase/oxidase N-terminal" evidence="2">
    <location>
        <begin position="71"/>
        <end position="157"/>
    </location>
</feature>
<feature type="compositionally biased region" description="Basic and acidic residues" evidence="1">
    <location>
        <begin position="14"/>
        <end position="26"/>
    </location>
</feature>
<dbReference type="InterPro" id="IPR009100">
    <property type="entry name" value="AcylCoA_DH/oxidase_NM_dom_sf"/>
</dbReference>
<dbReference type="Pfam" id="PF02771">
    <property type="entry name" value="Acyl-CoA_dh_N"/>
    <property type="match status" value="1"/>
</dbReference>
<protein>
    <submittedName>
        <fullName evidence="3">Acyl-CoA dehydrogenase</fullName>
    </submittedName>
</protein>
<reference evidence="3 4" key="1">
    <citation type="submission" date="2020-04" db="EMBL/GenBank/DDBJ databases">
        <authorList>
            <person name="Liu S."/>
        </authorList>
    </citation>
    <scope>NUCLEOTIDE SEQUENCE [LARGE SCALE GENOMIC DNA]</scope>
    <source>
        <strain evidence="3 4">CGMCC 1.15091</strain>
    </source>
</reference>
<sequence>MSTGTDRAPASEEVSERTARAVAEAARETEWTRPSFAKGLYLGHFDPDLIHPHPVPSPEQQAAGDAFLARLEEFARTMDGRRIERESRIPDEYLRGLAELGTFGMKTPTEYGGLGLSLTYYGRALVLLGSVHPSLGAMFSAHQSVGVPEPVKVFGTE</sequence>
<evidence type="ECO:0000259" key="2">
    <source>
        <dbReference type="Pfam" id="PF02771"/>
    </source>
</evidence>
<keyword evidence="4" id="KW-1185">Reference proteome</keyword>
<evidence type="ECO:0000256" key="1">
    <source>
        <dbReference type="SAM" id="MobiDB-lite"/>
    </source>
</evidence>
<dbReference type="PANTHER" id="PTHR43884:SF9">
    <property type="entry name" value="COMPLEX I ASSEMBLY FACTOR ACAD9, MITOCHONDRIAL"/>
    <property type="match status" value="1"/>
</dbReference>
<feature type="region of interest" description="Disordered" evidence="1">
    <location>
        <begin position="1"/>
        <end position="26"/>
    </location>
</feature>
<dbReference type="PANTHER" id="PTHR43884">
    <property type="entry name" value="ACYL-COA DEHYDROGENASE"/>
    <property type="match status" value="1"/>
</dbReference>